<organism evidence="1 2">
    <name type="scientific">Zonotrichia albicollis</name>
    <name type="common">White-throated sparrow</name>
    <name type="synonym">Fringilla albicollis</name>
    <dbReference type="NCBI Taxonomy" id="44394"/>
    <lineage>
        <taxon>Eukaryota</taxon>
        <taxon>Metazoa</taxon>
        <taxon>Chordata</taxon>
        <taxon>Craniata</taxon>
        <taxon>Vertebrata</taxon>
        <taxon>Euteleostomi</taxon>
        <taxon>Archelosauria</taxon>
        <taxon>Archosauria</taxon>
        <taxon>Dinosauria</taxon>
        <taxon>Saurischia</taxon>
        <taxon>Theropoda</taxon>
        <taxon>Coelurosauria</taxon>
        <taxon>Aves</taxon>
        <taxon>Neognathae</taxon>
        <taxon>Neoaves</taxon>
        <taxon>Telluraves</taxon>
        <taxon>Australaves</taxon>
        <taxon>Passeriformes</taxon>
        <taxon>Passerellidae</taxon>
        <taxon>Zonotrichia</taxon>
    </lineage>
</organism>
<protein>
    <submittedName>
        <fullName evidence="1">Uncharacterized protein</fullName>
    </submittedName>
</protein>
<keyword evidence="2" id="KW-1185">Reference proteome</keyword>
<evidence type="ECO:0000313" key="2">
    <source>
        <dbReference type="Proteomes" id="UP000694413"/>
    </source>
</evidence>
<dbReference type="InterPro" id="IPR001310">
    <property type="entry name" value="Histidine_triad_HIT"/>
</dbReference>
<dbReference type="AlphaFoldDB" id="A0A8D2QCE3"/>
<dbReference type="PANTHER" id="PTHR23089">
    <property type="entry name" value="HISTIDINE TRIAD HIT PROTEIN"/>
    <property type="match status" value="1"/>
</dbReference>
<dbReference type="SUPFAM" id="SSF54197">
    <property type="entry name" value="HIT-like"/>
    <property type="match status" value="1"/>
</dbReference>
<dbReference type="Proteomes" id="UP000694413">
    <property type="component" value="Unassembled WGS sequence"/>
</dbReference>
<proteinExistence type="predicted"/>
<name>A0A8D2QCE3_ZONAL</name>
<sequence>MADALPSAQGSQAGYLSFNSSLLPSICLVSHDISLQALVQFLAIPEKPIAKLPEAESSNESSLWHLMTAGKQYAANSGLTIEFWRAVNALPQGRQAACYLHLPLLGRCQTLQWSSVLS</sequence>
<reference evidence="1" key="2">
    <citation type="submission" date="2025-09" db="UniProtKB">
        <authorList>
            <consortium name="Ensembl"/>
        </authorList>
    </citation>
    <scope>IDENTIFICATION</scope>
</reference>
<reference evidence="1" key="1">
    <citation type="submission" date="2025-08" db="UniProtKB">
        <authorList>
            <consortium name="Ensembl"/>
        </authorList>
    </citation>
    <scope>IDENTIFICATION</scope>
</reference>
<dbReference type="InterPro" id="IPR036265">
    <property type="entry name" value="HIT-like_sf"/>
</dbReference>
<dbReference type="Ensembl" id="ENSZALT00000009350.1">
    <property type="protein sequence ID" value="ENSZALP00000006415.1"/>
    <property type="gene ID" value="ENSZALG00000005850.1"/>
</dbReference>
<evidence type="ECO:0000313" key="1">
    <source>
        <dbReference type="Ensembl" id="ENSZALP00000006415.1"/>
    </source>
</evidence>
<dbReference type="Gene3D" id="3.30.428.10">
    <property type="entry name" value="HIT-like"/>
    <property type="match status" value="1"/>
</dbReference>
<accession>A0A8D2QCE3</accession>